<accession>A0A1X1EM51</accession>
<dbReference type="EMBL" id="MLJI01000002">
    <property type="protein sequence ID" value="ORM90005.1"/>
    <property type="molecule type" value="Genomic_DNA"/>
</dbReference>
<comment type="caution">
    <text evidence="1">The sequence shown here is derived from an EMBL/GenBank/DDBJ whole genome shotgun (WGS) entry which is preliminary data.</text>
</comment>
<keyword evidence="2" id="KW-1185">Reference proteome</keyword>
<gene>
    <name evidence="1" type="ORF">HA50_25845</name>
</gene>
<dbReference type="STRING" id="55209.HA50_25845"/>
<reference evidence="1 2" key="1">
    <citation type="journal article" date="2017" name="Antonie Van Leeuwenhoek">
        <title>Phylogenomic resolution of the bacterial genus Pantoea and its relationship with Erwinia and Tatumella.</title>
        <authorList>
            <person name="Palmer M."/>
            <person name="Steenkamp E.T."/>
            <person name="Coetzee M.P."/>
            <person name="Chan W.Y."/>
            <person name="van Zyl E."/>
            <person name="De Maayer P."/>
            <person name="Coutinho T.A."/>
            <person name="Blom J."/>
            <person name="Smits T.H."/>
            <person name="Duffy B."/>
            <person name="Venter S.N."/>
        </authorList>
    </citation>
    <scope>NUCLEOTIDE SEQUENCE [LARGE SCALE GENOMIC DNA]</scope>
    <source>
        <strain evidence="1 2">LMG 2657</strain>
    </source>
</reference>
<evidence type="ECO:0000313" key="2">
    <source>
        <dbReference type="Proteomes" id="UP000193749"/>
    </source>
</evidence>
<name>A0A1X1EM51_PANCY</name>
<proteinExistence type="predicted"/>
<evidence type="ECO:0000313" key="1">
    <source>
        <dbReference type="EMBL" id="ORM90005.1"/>
    </source>
</evidence>
<sequence length="135" mass="15556">MLIPVVNGSVIVRFSLYAYLSARKPDGARQDIRAGNAHSFHRLKQTSFCFRLAFSYIIHLSYLPLRRHRAQYRRIMTAGGLCHEKNEESHLHDEVAFPILTRTRGPEDILVLIIANLQETEMRLLLITSAHRCKS</sequence>
<protein>
    <submittedName>
        <fullName evidence="1">Uncharacterized protein</fullName>
    </submittedName>
</protein>
<organism evidence="1 2">
    <name type="scientific">Pantoea cypripedii</name>
    <name type="common">Pectobacterium cypripedii</name>
    <name type="synonym">Erwinia cypripedii</name>
    <dbReference type="NCBI Taxonomy" id="55209"/>
    <lineage>
        <taxon>Bacteria</taxon>
        <taxon>Pseudomonadati</taxon>
        <taxon>Pseudomonadota</taxon>
        <taxon>Gammaproteobacteria</taxon>
        <taxon>Enterobacterales</taxon>
        <taxon>Erwiniaceae</taxon>
        <taxon>Pantoea</taxon>
    </lineage>
</organism>
<dbReference type="Proteomes" id="UP000193749">
    <property type="component" value="Unassembled WGS sequence"/>
</dbReference>
<dbReference type="AlphaFoldDB" id="A0A1X1EM51"/>